<evidence type="ECO:0000256" key="1">
    <source>
        <dbReference type="ARBA" id="ARBA00005647"/>
    </source>
</evidence>
<feature type="region of interest" description="Disordered" evidence="4">
    <location>
        <begin position="1"/>
        <end position="112"/>
    </location>
</feature>
<comment type="similarity">
    <text evidence="1">Belongs to the eukaryotic ribosomal protein eL24 family.</text>
</comment>
<name>A0A7R7VRS3_ASPCH</name>
<gene>
    <name evidence="6" type="primary">RPL24</name>
    <name evidence="6" type="ORF">ACHE_50836S</name>
</gene>
<dbReference type="PANTHER" id="PTHR10792">
    <property type="entry name" value="60S RIBOSOMAL PROTEIN L24"/>
    <property type="match status" value="1"/>
</dbReference>
<dbReference type="PROSITE" id="PS01073">
    <property type="entry name" value="RIBOSOMAL_L24E"/>
    <property type="match status" value="1"/>
</dbReference>
<feature type="region of interest" description="Disordered" evidence="4">
    <location>
        <begin position="155"/>
        <end position="175"/>
    </location>
</feature>
<keyword evidence="3" id="KW-0687">Ribonucleoprotein</keyword>
<feature type="domain" description="Large ribosomal subunit protein eL24-related N-terminal" evidence="5">
    <location>
        <begin position="384"/>
        <end position="449"/>
    </location>
</feature>
<evidence type="ECO:0000256" key="3">
    <source>
        <dbReference type="ARBA" id="ARBA00023274"/>
    </source>
</evidence>
<evidence type="ECO:0000256" key="4">
    <source>
        <dbReference type="SAM" id="MobiDB-lite"/>
    </source>
</evidence>
<feature type="compositionally biased region" description="Basic and acidic residues" evidence="4">
    <location>
        <begin position="71"/>
        <end position="85"/>
    </location>
</feature>
<dbReference type="InterPro" id="IPR056366">
    <property type="entry name" value="Ribosomal_eL24"/>
</dbReference>
<feature type="compositionally biased region" description="Polar residues" evidence="4">
    <location>
        <begin position="46"/>
        <end position="67"/>
    </location>
</feature>
<dbReference type="InterPro" id="IPR000988">
    <property type="entry name" value="Ribosomal_eL24-rel_N"/>
</dbReference>
<organism evidence="6 7">
    <name type="scientific">Aspergillus chevalieri</name>
    <name type="common">Eurotium chevalieri</name>
    <dbReference type="NCBI Taxonomy" id="182096"/>
    <lineage>
        <taxon>Eukaryota</taxon>
        <taxon>Fungi</taxon>
        <taxon>Dikarya</taxon>
        <taxon>Ascomycota</taxon>
        <taxon>Pezizomycotina</taxon>
        <taxon>Eurotiomycetes</taxon>
        <taxon>Eurotiomycetidae</taxon>
        <taxon>Eurotiales</taxon>
        <taxon>Aspergillaceae</taxon>
        <taxon>Aspergillus</taxon>
        <taxon>Aspergillus subgen. Aspergillus</taxon>
    </lineage>
</organism>
<dbReference type="GeneID" id="66983996"/>
<dbReference type="GO" id="GO:0003735">
    <property type="term" value="F:structural constituent of ribosome"/>
    <property type="evidence" value="ECO:0007669"/>
    <property type="project" value="InterPro"/>
</dbReference>
<dbReference type="PANTHER" id="PTHR10792:SF1">
    <property type="entry name" value="RIBOSOMAL PROTEIN L24"/>
    <property type="match status" value="1"/>
</dbReference>
<dbReference type="RefSeq" id="XP_043138160.1">
    <property type="nucleotide sequence ID" value="XM_043280596.1"/>
</dbReference>
<evidence type="ECO:0000313" key="6">
    <source>
        <dbReference type="EMBL" id="BCR89638.1"/>
    </source>
</evidence>
<dbReference type="SUPFAM" id="SSF57716">
    <property type="entry name" value="Glucocorticoid receptor-like (DNA-binding domain)"/>
    <property type="match status" value="1"/>
</dbReference>
<reference evidence="6" key="2">
    <citation type="submission" date="2021-02" db="EMBL/GenBank/DDBJ databases">
        <title>Aspergillus chevalieri M1 genome sequence.</title>
        <authorList>
            <person name="Kadooka C."/>
            <person name="Mori K."/>
            <person name="Futagami T."/>
        </authorList>
    </citation>
    <scope>NUCLEOTIDE SEQUENCE</scope>
    <source>
        <strain evidence="6">M1</strain>
    </source>
</reference>
<feature type="compositionally biased region" description="Basic and acidic residues" evidence="4">
    <location>
        <begin position="35"/>
        <end position="45"/>
    </location>
</feature>
<evidence type="ECO:0000313" key="7">
    <source>
        <dbReference type="Proteomes" id="UP000637239"/>
    </source>
</evidence>
<reference evidence="6" key="1">
    <citation type="submission" date="2021-01" db="EMBL/GenBank/DDBJ databases">
        <authorList>
            <consortium name="Aspergillus chevalieri M1 genome sequencing consortium"/>
            <person name="Kazuki M."/>
            <person name="Futagami T."/>
        </authorList>
    </citation>
    <scope>NUCLEOTIDE SEQUENCE</scope>
    <source>
        <strain evidence="6">M1</strain>
    </source>
</reference>
<feature type="compositionally biased region" description="Basic and acidic residues" evidence="4">
    <location>
        <begin position="477"/>
        <end position="512"/>
    </location>
</feature>
<dbReference type="AlphaFoldDB" id="A0A7R7VRS3"/>
<dbReference type="CDD" id="cd00472">
    <property type="entry name" value="Ribosomal_L24e_L24"/>
    <property type="match status" value="1"/>
</dbReference>
<protein>
    <submittedName>
        <fullName evidence="6">60S ribosomal protein L24</fullName>
    </submittedName>
</protein>
<evidence type="ECO:0000259" key="5">
    <source>
        <dbReference type="Pfam" id="PF01246"/>
    </source>
</evidence>
<dbReference type="Gene3D" id="6.10.250.1270">
    <property type="match status" value="1"/>
</dbReference>
<dbReference type="GO" id="GO:0022625">
    <property type="term" value="C:cytosolic large ribosomal subunit"/>
    <property type="evidence" value="ECO:0007669"/>
    <property type="project" value="TreeGrafter"/>
</dbReference>
<dbReference type="KEGG" id="ache:ACHE_50836S"/>
<feature type="compositionally biased region" description="Polar residues" evidence="4">
    <location>
        <begin position="15"/>
        <end position="24"/>
    </location>
</feature>
<sequence>MSLKISNDVEDGDSCEQSLEYTFESSAFSDSNSDDDQHIEGELKSTADTNETNSIDHSLGLDSSSDVTAKPLEDVSHSKDGRYEDPSPPTSPKSPGSPGSETTNKTKERRKRNSFLKRFTVFAGVPGQTAVSSQRSSLHSLTGFGDFRRFSLASSVSSQATEKSDATYKSSGSHGRLSKYISSFSGDTAFPNLDFSETVSGPSQSLKDGKTEDEQAISFQKKLKHIREITGTQVALRAEEDPDSPQRPNDPRMWHTKNLRCASCMGACAVCNTACCMYEAGCRAKKDPSSGAFKAAQAERIVLNIEALGSHVRDNTTFIMCTLGGGCGRYVCPECCGICINVACRDVQCKSHDQVAAETDSTQPPNANRQQLVSTGCASPTTKMRTYDDSFSGQKIYPGKGKLFVRGDSKIFRFQNGKSESLFLQRKNPRRLSWTVLYRRQHKKGISEEVAKKRTRRVVKSQRAIVGASLDVIKERRNQRPEARAAARQEAIKQAKEKKAASESAKKAEKAKSAAGAAKGGAKQGGKKRT</sequence>
<keyword evidence="7" id="KW-1185">Reference proteome</keyword>
<dbReference type="Proteomes" id="UP000637239">
    <property type="component" value="Chromosome 5"/>
</dbReference>
<keyword evidence="2 6" id="KW-0689">Ribosomal protein</keyword>
<dbReference type="Gene3D" id="2.30.170.20">
    <property type="entry name" value="Ribosomal protein L24e"/>
    <property type="match status" value="1"/>
</dbReference>
<dbReference type="InterPro" id="IPR038630">
    <property type="entry name" value="L24e/L24_sf"/>
</dbReference>
<dbReference type="FunFam" id="2.30.170.20:FF:000002">
    <property type="entry name" value="60S ribosomal protein L24"/>
    <property type="match status" value="1"/>
</dbReference>
<dbReference type="EMBL" id="AP024420">
    <property type="protein sequence ID" value="BCR89638.1"/>
    <property type="molecule type" value="Genomic_DNA"/>
</dbReference>
<evidence type="ECO:0000256" key="2">
    <source>
        <dbReference type="ARBA" id="ARBA00022980"/>
    </source>
</evidence>
<feature type="region of interest" description="Disordered" evidence="4">
    <location>
        <begin position="477"/>
        <end position="530"/>
    </location>
</feature>
<accession>A0A7R7VRS3</accession>
<feature type="compositionally biased region" description="Polar residues" evidence="4">
    <location>
        <begin position="155"/>
        <end position="173"/>
    </location>
</feature>
<proteinExistence type="inferred from homology"/>
<dbReference type="Pfam" id="PF01246">
    <property type="entry name" value="Ribosomal_L24e"/>
    <property type="match status" value="1"/>
</dbReference>
<dbReference type="GO" id="GO:0002181">
    <property type="term" value="P:cytoplasmic translation"/>
    <property type="evidence" value="ECO:0007669"/>
    <property type="project" value="TreeGrafter"/>
</dbReference>
<dbReference type="InterPro" id="IPR023442">
    <property type="entry name" value="Ribosomal_eL24_CS"/>
</dbReference>
<dbReference type="GO" id="GO:0003729">
    <property type="term" value="F:mRNA binding"/>
    <property type="evidence" value="ECO:0007669"/>
    <property type="project" value="TreeGrafter"/>
</dbReference>